<evidence type="ECO:0000313" key="3">
    <source>
        <dbReference type="Proteomes" id="UP000034543"/>
    </source>
</evidence>
<keyword evidence="1" id="KW-0812">Transmembrane</keyword>
<reference evidence="2 3" key="1">
    <citation type="journal article" date="2015" name="Nature">
        <title>rRNA introns, odd ribosomes, and small enigmatic genomes across a large radiation of phyla.</title>
        <authorList>
            <person name="Brown C.T."/>
            <person name="Hug L.A."/>
            <person name="Thomas B.C."/>
            <person name="Sharon I."/>
            <person name="Castelle C.J."/>
            <person name="Singh A."/>
            <person name="Wilkins M.J."/>
            <person name="Williams K.H."/>
            <person name="Banfield J.F."/>
        </authorList>
    </citation>
    <scope>NUCLEOTIDE SEQUENCE [LARGE SCALE GENOMIC DNA]</scope>
</reference>
<proteinExistence type="predicted"/>
<dbReference type="STRING" id="1618436.UV59_C0013G0012"/>
<accession>A0A0G1CH81</accession>
<gene>
    <name evidence="2" type="ORF">UV59_C0013G0012</name>
</gene>
<comment type="caution">
    <text evidence="2">The sequence shown here is derived from an EMBL/GenBank/DDBJ whole genome shotgun (WGS) entry which is preliminary data.</text>
</comment>
<keyword evidence="1" id="KW-0472">Membrane</keyword>
<organism evidence="2 3">
    <name type="scientific">Candidatus Gottesmanbacteria bacterium GW2011_GWA1_43_11</name>
    <dbReference type="NCBI Taxonomy" id="1618436"/>
    <lineage>
        <taxon>Bacteria</taxon>
        <taxon>Candidatus Gottesmaniibacteriota</taxon>
    </lineage>
</organism>
<feature type="transmembrane region" description="Helical" evidence="1">
    <location>
        <begin position="20"/>
        <end position="44"/>
    </location>
</feature>
<dbReference type="Proteomes" id="UP000034543">
    <property type="component" value="Unassembled WGS sequence"/>
</dbReference>
<evidence type="ECO:0000256" key="1">
    <source>
        <dbReference type="SAM" id="Phobius"/>
    </source>
</evidence>
<dbReference type="EMBL" id="LCFB01000013">
    <property type="protein sequence ID" value="KKS84834.1"/>
    <property type="molecule type" value="Genomic_DNA"/>
</dbReference>
<evidence type="ECO:0000313" key="2">
    <source>
        <dbReference type="EMBL" id="KKS84834.1"/>
    </source>
</evidence>
<protein>
    <submittedName>
        <fullName evidence="2">Uncharacterized protein</fullName>
    </submittedName>
</protein>
<keyword evidence="1" id="KW-1133">Transmembrane helix</keyword>
<sequence length="55" mass="5849">MENERKTWGVRTLETVVKSGIVVAVLGWVAELPNLVVTGIAMIAGGWGGKKLIEA</sequence>
<name>A0A0G1CH81_9BACT</name>
<dbReference type="AlphaFoldDB" id="A0A0G1CH81"/>